<keyword evidence="2" id="KW-0433">Leucine-rich repeat</keyword>
<evidence type="ECO:0000313" key="5">
    <source>
        <dbReference type="EMBL" id="WOG96024.1"/>
    </source>
</evidence>
<evidence type="ECO:0000256" key="3">
    <source>
        <dbReference type="ARBA" id="ARBA00022737"/>
    </source>
</evidence>
<dbReference type="AlphaFoldDB" id="A0AAF0WV16"/>
<accession>A0AAF0WV16</accession>
<proteinExistence type="predicted"/>
<dbReference type="EMBL" id="CP093346">
    <property type="protein sequence ID" value="WOG96024.1"/>
    <property type="molecule type" value="Genomic_DNA"/>
</dbReference>
<dbReference type="PANTHER" id="PTHR10552">
    <property type="entry name" value="U2 SMALL NUCLEAR RIBONUCLEOPROTEIN A"/>
    <property type="match status" value="1"/>
</dbReference>
<evidence type="ECO:0000313" key="6">
    <source>
        <dbReference type="Proteomes" id="UP000077755"/>
    </source>
</evidence>
<dbReference type="InterPro" id="IPR044640">
    <property type="entry name" value="RU2A"/>
</dbReference>
<evidence type="ECO:0000256" key="4">
    <source>
        <dbReference type="ARBA" id="ARBA00023242"/>
    </source>
</evidence>
<evidence type="ECO:0000256" key="1">
    <source>
        <dbReference type="ARBA" id="ARBA00004123"/>
    </source>
</evidence>
<keyword evidence="3" id="KW-0677">Repeat</keyword>
<sequence>MLLKTLDLKTEKISLLVQMSGTQPTFPNKLYPIDLPVGVLLKSGTTVVREYKENVVIKIIDNSVNYLLFLYHCQRFGSVLERNEASRVFASEEAEAEARKESVKTFVPGEIPAPEVSKEEQPPKKVAPTPEQIIAIKAAILNSQTLEEVARLEQALKSGQLPADLEIIDTDPVTVDTNTNVDKMITESEKEAKDGTSDVNEQKMMGLQTWSRYNWCNIVRLIHSTKNIIDGCSFRPGQFLTQLKIQGKRMK</sequence>
<keyword evidence="6" id="KW-1185">Reference proteome</keyword>
<reference evidence="5" key="1">
    <citation type="journal article" date="2016" name="Nat. Genet.">
        <title>A high-quality carrot genome assembly provides new insights into carotenoid accumulation and asterid genome evolution.</title>
        <authorList>
            <person name="Iorizzo M."/>
            <person name="Ellison S."/>
            <person name="Senalik D."/>
            <person name="Zeng P."/>
            <person name="Satapoomin P."/>
            <person name="Huang J."/>
            <person name="Bowman M."/>
            <person name="Iovene M."/>
            <person name="Sanseverino W."/>
            <person name="Cavagnaro P."/>
            <person name="Yildiz M."/>
            <person name="Macko-Podgorni A."/>
            <person name="Moranska E."/>
            <person name="Grzebelus E."/>
            <person name="Grzebelus D."/>
            <person name="Ashrafi H."/>
            <person name="Zheng Z."/>
            <person name="Cheng S."/>
            <person name="Spooner D."/>
            <person name="Van Deynze A."/>
            <person name="Simon P."/>
        </authorList>
    </citation>
    <scope>NUCLEOTIDE SEQUENCE</scope>
    <source>
        <tissue evidence="5">Leaf</tissue>
    </source>
</reference>
<protein>
    <submittedName>
        <fullName evidence="5">Uncharacterized protein</fullName>
    </submittedName>
</protein>
<dbReference type="GO" id="GO:0000398">
    <property type="term" value="P:mRNA splicing, via spliceosome"/>
    <property type="evidence" value="ECO:0007669"/>
    <property type="project" value="InterPro"/>
</dbReference>
<comment type="subcellular location">
    <subcellularLocation>
        <location evidence="1">Nucleus</location>
    </subcellularLocation>
</comment>
<dbReference type="Proteomes" id="UP000077755">
    <property type="component" value="Chromosome 4"/>
</dbReference>
<evidence type="ECO:0000256" key="2">
    <source>
        <dbReference type="ARBA" id="ARBA00022614"/>
    </source>
</evidence>
<dbReference type="GO" id="GO:0005634">
    <property type="term" value="C:nucleus"/>
    <property type="evidence" value="ECO:0007669"/>
    <property type="project" value="UniProtKB-SubCell"/>
</dbReference>
<dbReference type="GO" id="GO:0030620">
    <property type="term" value="F:U2 snRNA binding"/>
    <property type="evidence" value="ECO:0007669"/>
    <property type="project" value="InterPro"/>
</dbReference>
<reference evidence="5" key="2">
    <citation type="submission" date="2022-03" db="EMBL/GenBank/DDBJ databases">
        <title>Draft title - Genomic analysis of global carrot germplasm unveils the trajectory of domestication and the origin of high carotenoid orange carrot.</title>
        <authorList>
            <person name="Iorizzo M."/>
            <person name="Ellison S."/>
            <person name="Senalik D."/>
            <person name="Macko-Podgorni A."/>
            <person name="Grzebelus D."/>
            <person name="Bostan H."/>
            <person name="Rolling W."/>
            <person name="Curaba J."/>
            <person name="Simon P."/>
        </authorList>
    </citation>
    <scope>NUCLEOTIDE SEQUENCE</scope>
    <source>
        <tissue evidence="5">Leaf</tissue>
    </source>
</reference>
<organism evidence="5 6">
    <name type="scientific">Daucus carota subsp. sativus</name>
    <name type="common">Carrot</name>
    <dbReference type="NCBI Taxonomy" id="79200"/>
    <lineage>
        <taxon>Eukaryota</taxon>
        <taxon>Viridiplantae</taxon>
        <taxon>Streptophyta</taxon>
        <taxon>Embryophyta</taxon>
        <taxon>Tracheophyta</taxon>
        <taxon>Spermatophyta</taxon>
        <taxon>Magnoliopsida</taxon>
        <taxon>eudicotyledons</taxon>
        <taxon>Gunneridae</taxon>
        <taxon>Pentapetalae</taxon>
        <taxon>asterids</taxon>
        <taxon>campanulids</taxon>
        <taxon>Apiales</taxon>
        <taxon>Apiaceae</taxon>
        <taxon>Apioideae</taxon>
        <taxon>Scandiceae</taxon>
        <taxon>Daucinae</taxon>
        <taxon>Daucus</taxon>
        <taxon>Daucus sect. Daucus</taxon>
    </lineage>
</organism>
<name>A0AAF0WV16_DAUCS</name>
<dbReference type="PANTHER" id="PTHR10552:SF6">
    <property type="entry name" value="U2 SMALL NUCLEAR RIBONUCLEOPROTEIN A"/>
    <property type="match status" value="1"/>
</dbReference>
<keyword evidence="4" id="KW-0539">Nucleus</keyword>
<gene>
    <name evidence="5" type="ORF">DCAR_0415354</name>
</gene>